<dbReference type="OrthoDB" id="48998at2"/>
<dbReference type="SUPFAM" id="SSF118010">
    <property type="entry name" value="TM1457-like"/>
    <property type="match status" value="1"/>
</dbReference>
<comment type="similarity">
    <text evidence="5">Belongs to the Prp family.</text>
</comment>
<dbReference type="InterPro" id="IPR007422">
    <property type="entry name" value="Peptidase_Prp"/>
</dbReference>
<evidence type="ECO:0000313" key="7">
    <source>
        <dbReference type="EMBL" id="SHE39529.1"/>
    </source>
</evidence>
<name>A0A1M4T4X8_MARH1</name>
<dbReference type="Pfam" id="PF04327">
    <property type="entry name" value="Peptidase_Prp"/>
    <property type="match status" value="1"/>
</dbReference>
<keyword evidence="8" id="KW-1185">Reference proteome</keyword>
<gene>
    <name evidence="7" type="ORF">SAMN02745164_00370</name>
</gene>
<dbReference type="Proteomes" id="UP000184334">
    <property type="component" value="Unassembled WGS sequence"/>
</dbReference>
<evidence type="ECO:0000256" key="6">
    <source>
        <dbReference type="ARBA" id="ARBA00044538"/>
    </source>
</evidence>
<accession>A0A1M4T4X8</accession>
<keyword evidence="4" id="KW-0788">Thiol protease</keyword>
<dbReference type="Gene3D" id="3.30.70.1490">
    <property type="entry name" value="Cysteine protease Prp"/>
    <property type="match status" value="1"/>
</dbReference>
<dbReference type="STRING" id="1122195.SAMN02745164_00370"/>
<sequence length="97" mass="11144">MIQVTFNFKKNIVTIKGHADFDQYGKDIVCSAVSVLTQFVSEIIKNENLGDFKTKDGYLKINWSNNELSDKLIKYLHDALKSIEESYPDNLKVEVNK</sequence>
<dbReference type="PANTHER" id="PTHR39178:SF1">
    <property type="entry name" value="RIBOSOMAL-PROCESSING CYSTEINE PROTEASE PRP"/>
    <property type="match status" value="1"/>
</dbReference>
<dbReference type="GO" id="GO:0042254">
    <property type="term" value="P:ribosome biogenesis"/>
    <property type="evidence" value="ECO:0007669"/>
    <property type="project" value="UniProtKB-KW"/>
</dbReference>
<evidence type="ECO:0000256" key="3">
    <source>
        <dbReference type="ARBA" id="ARBA00022801"/>
    </source>
</evidence>
<dbReference type="InterPro" id="IPR036764">
    <property type="entry name" value="Peptidase_Prp_sf"/>
</dbReference>
<evidence type="ECO:0000256" key="5">
    <source>
        <dbReference type="ARBA" id="ARBA00044503"/>
    </source>
</evidence>
<dbReference type="AlphaFoldDB" id="A0A1M4T4X8"/>
<evidence type="ECO:0000313" key="8">
    <source>
        <dbReference type="Proteomes" id="UP000184334"/>
    </source>
</evidence>
<dbReference type="CDD" id="cd16332">
    <property type="entry name" value="Prp-like"/>
    <property type="match status" value="1"/>
</dbReference>
<proteinExistence type="inferred from homology"/>
<evidence type="ECO:0000256" key="4">
    <source>
        <dbReference type="ARBA" id="ARBA00022807"/>
    </source>
</evidence>
<evidence type="ECO:0000256" key="2">
    <source>
        <dbReference type="ARBA" id="ARBA00022670"/>
    </source>
</evidence>
<dbReference type="GO" id="GO:0006508">
    <property type="term" value="P:proteolysis"/>
    <property type="evidence" value="ECO:0007669"/>
    <property type="project" value="UniProtKB-KW"/>
</dbReference>
<dbReference type="RefSeq" id="WP_072862842.1">
    <property type="nucleotide sequence ID" value="NZ_FQUI01000003.1"/>
</dbReference>
<keyword evidence="2" id="KW-0645">Protease</keyword>
<keyword evidence="3" id="KW-0378">Hydrolase</keyword>
<organism evidence="7 8">
    <name type="scientific">Marinitoga hydrogenitolerans (strain DSM 16785 / JCM 12826 / AT1271)</name>
    <dbReference type="NCBI Taxonomy" id="1122195"/>
    <lineage>
        <taxon>Bacteria</taxon>
        <taxon>Thermotogati</taxon>
        <taxon>Thermotogota</taxon>
        <taxon>Thermotogae</taxon>
        <taxon>Petrotogales</taxon>
        <taxon>Petrotogaceae</taxon>
        <taxon>Marinitoga</taxon>
    </lineage>
</organism>
<dbReference type="PANTHER" id="PTHR39178">
    <property type="entry name" value="HYPOTHETICAL RIBOSOME-ASSOCIATED PROTEIN"/>
    <property type="match status" value="1"/>
</dbReference>
<comment type="caution">
    <text evidence="7">The sequence shown here is derived from an EMBL/GenBank/DDBJ whole genome shotgun (WGS) entry which is preliminary data.</text>
</comment>
<protein>
    <recommendedName>
        <fullName evidence="6">Ribosomal processing cysteine protease Prp</fullName>
    </recommendedName>
</protein>
<keyword evidence="1" id="KW-0690">Ribosome biogenesis</keyword>
<dbReference type="GO" id="GO:0008234">
    <property type="term" value="F:cysteine-type peptidase activity"/>
    <property type="evidence" value="ECO:0007669"/>
    <property type="project" value="UniProtKB-KW"/>
</dbReference>
<dbReference type="EMBL" id="FQUI01000003">
    <property type="protein sequence ID" value="SHE39529.1"/>
    <property type="molecule type" value="Genomic_DNA"/>
</dbReference>
<evidence type="ECO:0000256" key="1">
    <source>
        <dbReference type="ARBA" id="ARBA00022517"/>
    </source>
</evidence>
<reference evidence="7" key="1">
    <citation type="submission" date="2016-11" db="EMBL/GenBank/DDBJ databases">
        <authorList>
            <person name="Varghese N."/>
            <person name="Submissions S."/>
        </authorList>
    </citation>
    <scope>NUCLEOTIDE SEQUENCE [LARGE SCALE GENOMIC DNA]</scope>
    <source>
        <strain evidence="7">DSM 16785</strain>
    </source>
</reference>